<feature type="transmembrane region" description="Helical" evidence="9">
    <location>
        <begin position="184"/>
        <end position="208"/>
    </location>
</feature>
<dbReference type="Gene3D" id="1.20.1420.30">
    <property type="entry name" value="NCX, central ion-binding region"/>
    <property type="match status" value="2"/>
</dbReference>
<evidence type="ECO:0000256" key="4">
    <source>
        <dbReference type="ARBA" id="ARBA00022692"/>
    </source>
</evidence>
<evidence type="ECO:0000313" key="11">
    <source>
        <dbReference type="EMBL" id="OJJ84949.1"/>
    </source>
</evidence>
<evidence type="ECO:0000256" key="5">
    <source>
        <dbReference type="ARBA" id="ARBA00022989"/>
    </source>
</evidence>
<keyword evidence="12" id="KW-1185">Reference proteome</keyword>
<gene>
    <name evidence="11" type="ORF">ASPGLDRAFT_73688</name>
</gene>
<dbReference type="AlphaFoldDB" id="A0A1L9VLZ8"/>
<dbReference type="Pfam" id="PF01699">
    <property type="entry name" value="Na_Ca_ex"/>
    <property type="match status" value="2"/>
</dbReference>
<dbReference type="GO" id="GO:0006874">
    <property type="term" value="P:intracellular calcium ion homeostasis"/>
    <property type="evidence" value="ECO:0007669"/>
    <property type="project" value="TreeGrafter"/>
</dbReference>
<evidence type="ECO:0000256" key="9">
    <source>
        <dbReference type="SAM" id="Phobius"/>
    </source>
</evidence>
<keyword evidence="8" id="KW-0175">Coiled coil</keyword>
<dbReference type="EMBL" id="KV878895">
    <property type="protein sequence ID" value="OJJ84949.1"/>
    <property type="molecule type" value="Genomic_DNA"/>
</dbReference>
<dbReference type="InterPro" id="IPR004713">
    <property type="entry name" value="CaH_exchang"/>
</dbReference>
<feature type="domain" description="Sodium/calcium exchanger membrane region" evidence="10">
    <location>
        <begin position="190"/>
        <end position="332"/>
    </location>
</feature>
<sequence>MVPSANLLGFAGGELAKKLPKVLGVLLETTLSSVVEVVLFMVLIHNDTGQFIPVIQAAILGSVLANLLLCLGMCFFFGGIGRSEQNFHEAVSEVGSGLLLVAGFGLLIPSAFYATLASNVHITHPDLNRFTLTISRATAVILLCAFLMYLVYNLHSHHSIFDEVLEFDEAQDEDREKEARRTKLTLTECLVAIVISLTCVCMSAVFLVQEIEHIVEERGVSDSFMGLILVPLVEKAAEHLTAIDEAWDNQINFALFHCLGPSIQTVLLNAPLAVIVGWCLDKDLGLNFEIFMIVLVVLAILVVGNFLRDGKSTWLEGGLCVLIYVIIAVTTWYYPKNPADILISALKERNISVKRSEIESTFDDEANSAENAKWVSEHLNYDTLLTKEELALYSQLESSGTLQHIVHDPGLASTRPLLDEDIQNAIGSLKASKEAIQKQTEILTTQCETLNKQLRLDDDRAIGQNRDIERLRKKHESGRQNANAASNDLVHELEANMRAETEKARLDGKKILSSLTSRLKEDDRILAGLERLASEIKSTGNNASVAKRTEQLGAVLAEYVAEEIHYRLDRLYLESIQADQAGSKQAAGEHEEEALAALREELESLYPEVDVLAEMSTRQQFSEPVLRELQNRHGQLRNASQGKLECVLDTIMEMTSSTESLTQRLQDRESYCQTLESLISTYRSEVGDPFSEKTTSRRETMLRGRSMQPQSLFSSFRKQTAPLPESQALASLLRCVGLSSESVFKSEKEDGGTNALYEKKSHVLEYFRTFGVGADLPLVTELIPTDRASRLLSSSLHADSYFETSLSNIEQDQSLAELEAQLGFVQKGVENLNLDALHQRDKNQDRFLERWAP</sequence>
<comment type="subcellular location">
    <subcellularLocation>
        <location evidence="1">Endomembrane system</location>
        <topology evidence="1">Multi-pass membrane protein</topology>
    </subcellularLocation>
</comment>
<evidence type="ECO:0000256" key="8">
    <source>
        <dbReference type="SAM" id="Coils"/>
    </source>
</evidence>
<dbReference type="OrthoDB" id="1699231at2759"/>
<dbReference type="Proteomes" id="UP000184300">
    <property type="component" value="Unassembled WGS sequence"/>
</dbReference>
<dbReference type="GO" id="GO:0015369">
    <property type="term" value="F:calcium:proton antiporter activity"/>
    <property type="evidence" value="ECO:0007669"/>
    <property type="project" value="TreeGrafter"/>
</dbReference>
<evidence type="ECO:0000256" key="3">
    <source>
        <dbReference type="ARBA" id="ARBA00022448"/>
    </source>
</evidence>
<name>A0A1L9VLZ8_ASPGL</name>
<feature type="transmembrane region" description="Helical" evidence="9">
    <location>
        <begin position="290"/>
        <end position="307"/>
    </location>
</feature>
<feature type="coiled-coil region" evidence="8">
    <location>
        <begin position="433"/>
        <end position="488"/>
    </location>
</feature>
<dbReference type="RefSeq" id="XP_022401647.1">
    <property type="nucleotide sequence ID" value="XM_022549685.1"/>
</dbReference>
<protein>
    <recommendedName>
        <fullName evidence="10">Sodium/calcium exchanger membrane region domain-containing protein</fullName>
    </recommendedName>
</protein>
<feature type="transmembrane region" description="Helical" evidence="9">
    <location>
        <begin position="51"/>
        <end position="78"/>
    </location>
</feature>
<organism evidence="11 12">
    <name type="scientific">Aspergillus glaucus CBS 516.65</name>
    <dbReference type="NCBI Taxonomy" id="1160497"/>
    <lineage>
        <taxon>Eukaryota</taxon>
        <taxon>Fungi</taxon>
        <taxon>Dikarya</taxon>
        <taxon>Ascomycota</taxon>
        <taxon>Pezizomycotina</taxon>
        <taxon>Eurotiomycetes</taxon>
        <taxon>Eurotiomycetidae</taxon>
        <taxon>Eurotiales</taxon>
        <taxon>Aspergillaceae</taxon>
        <taxon>Aspergillus</taxon>
        <taxon>Aspergillus subgen. Aspergillus</taxon>
    </lineage>
</organism>
<evidence type="ECO:0000256" key="6">
    <source>
        <dbReference type="ARBA" id="ARBA00023065"/>
    </source>
</evidence>
<dbReference type="FunFam" id="1.20.1420.30:FF:000027">
    <property type="entry name" value="Vacuolar calcium ion transporter"/>
    <property type="match status" value="1"/>
</dbReference>
<evidence type="ECO:0000256" key="7">
    <source>
        <dbReference type="ARBA" id="ARBA00023136"/>
    </source>
</evidence>
<feature type="transmembrane region" description="Helical" evidence="9">
    <location>
        <begin position="25"/>
        <end position="45"/>
    </location>
</feature>
<keyword evidence="7 9" id="KW-0472">Membrane</keyword>
<feature type="domain" description="Sodium/calcium exchanger membrane region" evidence="10">
    <location>
        <begin position="2"/>
        <end position="153"/>
    </location>
</feature>
<dbReference type="VEuPathDB" id="FungiDB:ASPGLDRAFT_73688"/>
<accession>A0A1L9VLZ8</accession>
<feature type="transmembrane region" description="Helical" evidence="9">
    <location>
        <begin position="134"/>
        <end position="152"/>
    </location>
</feature>
<evidence type="ECO:0000259" key="10">
    <source>
        <dbReference type="Pfam" id="PF01699"/>
    </source>
</evidence>
<dbReference type="InterPro" id="IPR044880">
    <property type="entry name" value="NCX_ion-bd_dom_sf"/>
</dbReference>
<comment type="similarity">
    <text evidence="2">Belongs to the Ca(2+):cation antiporter (CaCA) (TC 2.A.19) family.</text>
</comment>
<keyword evidence="6" id="KW-0406">Ion transport</keyword>
<proteinExistence type="inferred from homology"/>
<dbReference type="InterPro" id="IPR004837">
    <property type="entry name" value="NaCa_Exmemb"/>
</dbReference>
<feature type="transmembrane region" description="Helical" evidence="9">
    <location>
        <begin position="314"/>
        <end position="334"/>
    </location>
</feature>
<dbReference type="GO" id="GO:0000329">
    <property type="term" value="C:fungal-type vacuole membrane"/>
    <property type="evidence" value="ECO:0007669"/>
    <property type="project" value="TreeGrafter"/>
</dbReference>
<keyword evidence="4 9" id="KW-0812">Transmembrane</keyword>
<keyword evidence="5 9" id="KW-1133">Transmembrane helix</keyword>
<dbReference type="GeneID" id="34465945"/>
<feature type="transmembrane region" description="Helical" evidence="9">
    <location>
        <begin position="90"/>
        <end position="114"/>
    </location>
</feature>
<evidence type="ECO:0000256" key="2">
    <source>
        <dbReference type="ARBA" id="ARBA00008170"/>
    </source>
</evidence>
<reference evidence="12" key="1">
    <citation type="journal article" date="2017" name="Genome Biol.">
        <title>Comparative genomics reveals high biological diversity and specific adaptations in the industrially and medically important fungal genus Aspergillus.</title>
        <authorList>
            <person name="de Vries R.P."/>
            <person name="Riley R."/>
            <person name="Wiebenga A."/>
            <person name="Aguilar-Osorio G."/>
            <person name="Amillis S."/>
            <person name="Uchima C.A."/>
            <person name="Anderluh G."/>
            <person name="Asadollahi M."/>
            <person name="Askin M."/>
            <person name="Barry K."/>
            <person name="Battaglia E."/>
            <person name="Bayram O."/>
            <person name="Benocci T."/>
            <person name="Braus-Stromeyer S.A."/>
            <person name="Caldana C."/>
            <person name="Canovas D."/>
            <person name="Cerqueira G.C."/>
            <person name="Chen F."/>
            <person name="Chen W."/>
            <person name="Choi C."/>
            <person name="Clum A."/>
            <person name="Dos Santos R.A."/>
            <person name="Damasio A.R."/>
            <person name="Diallinas G."/>
            <person name="Emri T."/>
            <person name="Fekete E."/>
            <person name="Flipphi M."/>
            <person name="Freyberg S."/>
            <person name="Gallo A."/>
            <person name="Gournas C."/>
            <person name="Habgood R."/>
            <person name="Hainaut M."/>
            <person name="Harispe M.L."/>
            <person name="Henrissat B."/>
            <person name="Hilden K.S."/>
            <person name="Hope R."/>
            <person name="Hossain A."/>
            <person name="Karabika E."/>
            <person name="Karaffa L."/>
            <person name="Karanyi Z."/>
            <person name="Krasevec N."/>
            <person name="Kuo A."/>
            <person name="Kusch H."/>
            <person name="LaButti K."/>
            <person name="Lagendijk E.L."/>
            <person name="Lapidus A."/>
            <person name="Levasseur A."/>
            <person name="Lindquist E."/>
            <person name="Lipzen A."/>
            <person name="Logrieco A.F."/>
            <person name="MacCabe A."/>
            <person name="Maekelae M.R."/>
            <person name="Malavazi I."/>
            <person name="Melin P."/>
            <person name="Meyer V."/>
            <person name="Mielnichuk N."/>
            <person name="Miskei M."/>
            <person name="Molnar A.P."/>
            <person name="Mule G."/>
            <person name="Ngan C.Y."/>
            <person name="Orejas M."/>
            <person name="Orosz E."/>
            <person name="Ouedraogo J.P."/>
            <person name="Overkamp K.M."/>
            <person name="Park H.-S."/>
            <person name="Perrone G."/>
            <person name="Piumi F."/>
            <person name="Punt P.J."/>
            <person name="Ram A.F."/>
            <person name="Ramon A."/>
            <person name="Rauscher S."/>
            <person name="Record E."/>
            <person name="Riano-Pachon D.M."/>
            <person name="Robert V."/>
            <person name="Roehrig J."/>
            <person name="Ruller R."/>
            <person name="Salamov A."/>
            <person name="Salih N.S."/>
            <person name="Samson R.A."/>
            <person name="Sandor E."/>
            <person name="Sanguinetti M."/>
            <person name="Schuetze T."/>
            <person name="Sepcic K."/>
            <person name="Shelest E."/>
            <person name="Sherlock G."/>
            <person name="Sophianopoulou V."/>
            <person name="Squina F.M."/>
            <person name="Sun H."/>
            <person name="Susca A."/>
            <person name="Todd R.B."/>
            <person name="Tsang A."/>
            <person name="Unkles S.E."/>
            <person name="van de Wiele N."/>
            <person name="van Rossen-Uffink D."/>
            <person name="Oliveira J.V."/>
            <person name="Vesth T.C."/>
            <person name="Visser J."/>
            <person name="Yu J.-H."/>
            <person name="Zhou M."/>
            <person name="Andersen M.R."/>
            <person name="Archer D.B."/>
            <person name="Baker S.E."/>
            <person name="Benoit I."/>
            <person name="Brakhage A.A."/>
            <person name="Braus G.H."/>
            <person name="Fischer R."/>
            <person name="Frisvad J.C."/>
            <person name="Goldman G.H."/>
            <person name="Houbraken J."/>
            <person name="Oakley B."/>
            <person name="Pocsi I."/>
            <person name="Scazzocchio C."/>
            <person name="Seiboth B."/>
            <person name="vanKuyk P.A."/>
            <person name="Wortman J."/>
            <person name="Dyer P.S."/>
            <person name="Grigoriev I.V."/>
        </authorList>
    </citation>
    <scope>NUCLEOTIDE SEQUENCE [LARGE SCALE GENOMIC DNA]</scope>
    <source>
        <strain evidence="12">CBS 516.65</strain>
    </source>
</reference>
<evidence type="ECO:0000313" key="12">
    <source>
        <dbReference type="Proteomes" id="UP000184300"/>
    </source>
</evidence>
<dbReference type="FunFam" id="1.20.1420.30:FF:000026">
    <property type="entry name" value="Vacuolar calcium ion transporter"/>
    <property type="match status" value="1"/>
</dbReference>
<dbReference type="STRING" id="1160497.A0A1L9VLZ8"/>
<dbReference type="PANTHER" id="PTHR31503">
    <property type="entry name" value="VACUOLAR CALCIUM ION TRANSPORTER"/>
    <property type="match status" value="1"/>
</dbReference>
<dbReference type="GO" id="GO:0012505">
    <property type="term" value="C:endomembrane system"/>
    <property type="evidence" value="ECO:0007669"/>
    <property type="project" value="UniProtKB-SubCell"/>
</dbReference>
<dbReference type="PANTHER" id="PTHR31503:SF14">
    <property type="entry name" value="VACUOLAR CALCIUM ION TRANSPORTER"/>
    <property type="match status" value="1"/>
</dbReference>
<evidence type="ECO:0000256" key="1">
    <source>
        <dbReference type="ARBA" id="ARBA00004127"/>
    </source>
</evidence>
<keyword evidence="3" id="KW-0813">Transport</keyword>